<evidence type="ECO:0000313" key="2">
    <source>
        <dbReference type="EMBL" id="KAK1546679.1"/>
    </source>
</evidence>
<protein>
    <submittedName>
        <fullName evidence="2">Uncharacterized protein</fullName>
    </submittedName>
</protein>
<dbReference type="Proteomes" id="UP001241169">
    <property type="component" value="Unassembled WGS sequence"/>
</dbReference>
<keyword evidence="3" id="KW-1185">Reference proteome</keyword>
<name>A0ABQ9T4H4_9PEZI</name>
<organism evidence="2 3">
    <name type="scientific">Colletotrichum paranaense</name>
    <dbReference type="NCBI Taxonomy" id="1914294"/>
    <lineage>
        <taxon>Eukaryota</taxon>
        <taxon>Fungi</taxon>
        <taxon>Dikarya</taxon>
        <taxon>Ascomycota</taxon>
        <taxon>Pezizomycotina</taxon>
        <taxon>Sordariomycetes</taxon>
        <taxon>Hypocreomycetidae</taxon>
        <taxon>Glomerellales</taxon>
        <taxon>Glomerellaceae</taxon>
        <taxon>Colletotrichum</taxon>
        <taxon>Colletotrichum acutatum species complex</taxon>
    </lineage>
</organism>
<gene>
    <name evidence="2" type="ORF">CPAR01_00646</name>
</gene>
<dbReference type="RefSeq" id="XP_060355793.1">
    <property type="nucleotide sequence ID" value="XM_060484936.1"/>
</dbReference>
<feature type="compositionally biased region" description="Basic residues" evidence="1">
    <location>
        <begin position="41"/>
        <end position="50"/>
    </location>
</feature>
<evidence type="ECO:0000256" key="1">
    <source>
        <dbReference type="SAM" id="MobiDB-lite"/>
    </source>
</evidence>
<dbReference type="EMBL" id="MOPA01000001">
    <property type="protein sequence ID" value="KAK1546679.1"/>
    <property type="molecule type" value="Genomic_DNA"/>
</dbReference>
<accession>A0ABQ9T4H4</accession>
<reference evidence="2 3" key="1">
    <citation type="submission" date="2016-10" db="EMBL/GenBank/DDBJ databases">
        <title>The genome sequence of Colletotrichum fioriniae PJ7.</title>
        <authorList>
            <person name="Baroncelli R."/>
        </authorList>
    </citation>
    <scope>NUCLEOTIDE SEQUENCE [LARGE SCALE GENOMIC DNA]</scope>
    <source>
        <strain evidence="2 3">IMI 384185</strain>
    </source>
</reference>
<comment type="caution">
    <text evidence="2">The sequence shown here is derived from an EMBL/GenBank/DDBJ whole genome shotgun (WGS) entry which is preliminary data.</text>
</comment>
<evidence type="ECO:0000313" key="3">
    <source>
        <dbReference type="Proteomes" id="UP001241169"/>
    </source>
</evidence>
<feature type="compositionally biased region" description="Low complexity" evidence="1">
    <location>
        <begin position="1"/>
        <end position="11"/>
    </location>
</feature>
<dbReference type="GeneID" id="85368835"/>
<proteinExistence type="predicted"/>
<feature type="compositionally biased region" description="Basic and acidic residues" evidence="1">
    <location>
        <begin position="18"/>
        <end position="40"/>
    </location>
</feature>
<feature type="region of interest" description="Disordered" evidence="1">
    <location>
        <begin position="1"/>
        <end position="66"/>
    </location>
</feature>
<sequence>MGARAAQRQARGVSQPGQDDRVLQDGRGHRHSRDGAEMRRIPSRGRHTRREGREAAGSTPDHTGLDCRTARTGFGLARKTFDMGLRMQAYFRREGPIERFGGWYDCFFPQALCSRWEEETVEGGWRRREVGKC</sequence>